<dbReference type="WBParaSite" id="L893_g16688.t1">
    <property type="protein sequence ID" value="L893_g16688.t1"/>
    <property type="gene ID" value="L893_g16688"/>
</dbReference>
<reference evidence="2" key="1">
    <citation type="submission" date="2016-11" db="UniProtKB">
        <authorList>
            <consortium name="WormBaseParasite"/>
        </authorList>
    </citation>
    <scope>IDENTIFICATION</scope>
</reference>
<sequence>MMVAISGSIGPTAIRVLPPAWFSPRLRSPRLRLCLLLFGRHFGRQVNDDQRRCGDRERPAEVSALAPSVTPRSSNASFGARIFFVTVQQSTIAPGFSRNSSSLSSSRSSSQLQVRSSRLALFAHRHIRTINLCYGETSVVCL</sequence>
<dbReference type="Proteomes" id="UP000095287">
    <property type="component" value="Unplaced"/>
</dbReference>
<dbReference type="AlphaFoldDB" id="A0A1I7YID8"/>
<accession>A0A1I7YID8</accession>
<proteinExistence type="predicted"/>
<name>A0A1I7YID8_9BILA</name>
<protein>
    <submittedName>
        <fullName evidence="2">Secreted protein</fullName>
    </submittedName>
</protein>
<evidence type="ECO:0000313" key="2">
    <source>
        <dbReference type="WBParaSite" id="L893_g16688.t1"/>
    </source>
</evidence>
<keyword evidence="1" id="KW-1185">Reference proteome</keyword>
<organism evidence="1 2">
    <name type="scientific">Steinernema glaseri</name>
    <dbReference type="NCBI Taxonomy" id="37863"/>
    <lineage>
        <taxon>Eukaryota</taxon>
        <taxon>Metazoa</taxon>
        <taxon>Ecdysozoa</taxon>
        <taxon>Nematoda</taxon>
        <taxon>Chromadorea</taxon>
        <taxon>Rhabditida</taxon>
        <taxon>Tylenchina</taxon>
        <taxon>Panagrolaimomorpha</taxon>
        <taxon>Strongyloidoidea</taxon>
        <taxon>Steinernematidae</taxon>
        <taxon>Steinernema</taxon>
    </lineage>
</organism>
<evidence type="ECO:0000313" key="1">
    <source>
        <dbReference type="Proteomes" id="UP000095287"/>
    </source>
</evidence>